<dbReference type="EMBL" id="CP042437">
    <property type="protein sequence ID" value="QEC76615.1"/>
    <property type="molecule type" value="Genomic_DNA"/>
</dbReference>
<dbReference type="Pfam" id="PF04264">
    <property type="entry name" value="YceI"/>
    <property type="match status" value="1"/>
</dbReference>
<reference evidence="3 4" key="1">
    <citation type="journal article" date="2013" name="J. Microbiol.">
        <title>Mucilaginibacter ginsenosidivorax sp. nov., with ginsenoside converting activity isolated from sediment.</title>
        <authorList>
            <person name="Kim J.K."/>
            <person name="Choi T.E."/>
            <person name="Liu Q.M."/>
            <person name="Park H.Y."/>
            <person name="Yi T.H."/>
            <person name="Yoon M.H."/>
            <person name="Kim S.C."/>
            <person name="Im W.T."/>
        </authorList>
    </citation>
    <scope>NUCLEOTIDE SEQUENCE [LARGE SCALE GENOMIC DNA]</scope>
    <source>
        <strain evidence="3 4">KHI28</strain>
    </source>
</reference>
<gene>
    <name evidence="3" type="ORF">FSB76_11885</name>
</gene>
<dbReference type="Gene3D" id="2.40.128.110">
    <property type="entry name" value="Lipid/polyisoprenoid-binding, YceI-like"/>
    <property type="match status" value="1"/>
</dbReference>
<keyword evidence="4" id="KW-1185">Reference proteome</keyword>
<feature type="signal peptide" evidence="1">
    <location>
        <begin position="1"/>
        <end position="21"/>
    </location>
</feature>
<dbReference type="PANTHER" id="PTHR34406:SF1">
    <property type="entry name" value="PROTEIN YCEI"/>
    <property type="match status" value="1"/>
</dbReference>
<dbReference type="InterPro" id="IPR007372">
    <property type="entry name" value="Lipid/polyisoprenoid-bd_YceI"/>
</dbReference>
<proteinExistence type="predicted"/>
<dbReference type="OrthoDB" id="9811006at2"/>
<dbReference type="KEGG" id="mgk:FSB76_11885"/>
<name>A0A5B8W141_9SPHI</name>
<dbReference type="Proteomes" id="UP000321362">
    <property type="component" value="Chromosome"/>
</dbReference>
<dbReference type="AlphaFoldDB" id="A0A5B8W141"/>
<dbReference type="PANTHER" id="PTHR34406">
    <property type="entry name" value="PROTEIN YCEI"/>
    <property type="match status" value="1"/>
</dbReference>
<evidence type="ECO:0000313" key="3">
    <source>
        <dbReference type="EMBL" id="QEC76615.1"/>
    </source>
</evidence>
<evidence type="ECO:0000256" key="1">
    <source>
        <dbReference type="SAM" id="SignalP"/>
    </source>
</evidence>
<accession>A0A5B8W141</accession>
<dbReference type="SUPFAM" id="SSF101874">
    <property type="entry name" value="YceI-like"/>
    <property type="match status" value="1"/>
</dbReference>
<evidence type="ECO:0000259" key="2">
    <source>
        <dbReference type="SMART" id="SM00867"/>
    </source>
</evidence>
<dbReference type="RefSeq" id="WP_147053785.1">
    <property type="nucleotide sequence ID" value="NZ_CP042437.1"/>
</dbReference>
<organism evidence="3 4">
    <name type="scientific">Mucilaginibacter ginsenosidivorax</name>
    <dbReference type="NCBI Taxonomy" id="862126"/>
    <lineage>
        <taxon>Bacteria</taxon>
        <taxon>Pseudomonadati</taxon>
        <taxon>Bacteroidota</taxon>
        <taxon>Sphingobacteriia</taxon>
        <taxon>Sphingobacteriales</taxon>
        <taxon>Sphingobacteriaceae</taxon>
        <taxon>Mucilaginibacter</taxon>
    </lineage>
</organism>
<sequence>MKKIILLLLMLCGLNITYAQYKPVNQGSSLKFTIKNLGFDVGGSFGGLDGLINFDPDNADTANFDVTVDAATVNTDNNLRDEHLRGDSYFDVKNNPKIRLLSTKVTGKGGAYLLNGKITIKGKTQPIVFPFTAAPHAGGYQFKGSFKIKRKDFGIGGTSTIANELEVNLDVLAKKA</sequence>
<dbReference type="SMART" id="SM00867">
    <property type="entry name" value="YceI"/>
    <property type="match status" value="1"/>
</dbReference>
<feature type="domain" description="Lipid/polyisoprenoid-binding YceI-like" evidence="2">
    <location>
        <begin position="20"/>
        <end position="174"/>
    </location>
</feature>
<feature type="chain" id="PRO_5022789207" evidence="1">
    <location>
        <begin position="22"/>
        <end position="176"/>
    </location>
</feature>
<dbReference type="InterPro" id="IPR036761">
    <property type="entry name" value="TTHA0802/YceI-like_sf"/>
</dbReference>
<evidence type="ECO:0000313" key="4">
    <source>
        <dbReference type="Proteomes" id="UP000321362"/>
    </source>
</evidence>
<protein>
    <submittedName>
        <fullName evidence="3">YceI family protein</fullName>
    </submittedName>
</protein>
<keyword evidence="1" id="KW-0732">Signal</keyword>